<organism evidence="2 3">
    <name type="scientific">Postia placenta MAD-698-R-SB12</name>
    <dbReference type="NCBI Taxonomy" id="670580"/>
    <lineage>
        <taxon>Eukaryota</taxon>
        <taxon>Fungi</taxon>
        <taxon>Dikarya</taxon>
        <taxon>Basidiomycota</taxon>
        <taxon>Agaricomycotina</taxon>
        <taxon>Agaricomycetes</taxon>
        <taxon>Polyporales</taxon>
        <taxon>Adustoporiaceae</taxon>
        <taxon>Rhodonia</taxon>
    </lineage>
</organism>
<dbReference type="STRING" id="670580.A0A1X6N8C6"/>
<feature type="region of interest" description="Disordered" evidence="1">
    <location>
        <begin position="94"/>
        <end position="114"/>
    </location>
</feature>
<protein>
    <submittedName>
        <fullName evidence="2">Uncharacterized protein</fullName>
    </submittedName>
</protein>
<proteinExistence type="predicted"/>
<dbReference type="EMBL" id="KZ110593">
    <property type="protein sequence ID" value="OSX64760.1"/>
    <property type="molecule type" value="Genomic_DNA"/>
</dbReference>
<feature type="region of interest" description="Disordered" evidence="1">
    <location>
        <begin position="1"/>
        <end position="29"/>
    </location>
</feature>
<evidence type="ECO:0000313" key="2">
    <source>
        <dbReference type="EMBL" id="OSX64760.1"/>
    </source>
</evidence>
<keyword evidence="3" id="KW-1185">Reference proteome</keyword>
<gene>
    <name evidence="2" type="ORF">POSPLADRAFT_1135231</name>
</gene>
<evidence type="ECO:0000313" key="3">
    <source>
        <dbReference type="Proteomes" id="UP000194127"/>
    </source>
</evidence>
<dbReference type="RefSeq" id="XP_024341554.1">
    <property type="nucleotide sequence ID" value="XM_024484560.1"/>
</dbReference>
<dbReference type="AlphaFoldDB" id="A0A1X6N8C6"/>
<dbReference type="OrthoDB" id="3259825at2759"/>
<dbReference type="Proteomes" id="UP000194127">
    <property type="component" value="Unassembled WGS sequence"/>
</dbReference>
<accession>A0A1X6N8C6</accession>
<dbReference type="GeneID" id="36329509"/>
<feature type="compositionally biased region" description="Polar residues" evidence="1">
    <location>
        <begin position="97"/>
        <end position="112"/>
    </location>
</feature>
<sequence>MYAGDGRTQNAGILDAQGGNGPQAAQTGTIPEAGPALEVIEMANGETIWSIVNGLRDDDGESFYGDRASFVSEYSQHDSSGDGLKLFFKGHEKKSSKGSNASIPTRNKSLHSSGAVRPETKVVFFSSPAQIGRLIENLSRGADAGSFNIAPEQARAQFGHSTSSSFGSETDMRWSVEERLEQMLGSMNPLT</sequence>
<name>A0A1X6N8C6_9APHY</name>
<evidence type="ECO:0000256" key="1">
    <source>
        <dbReference type="SAM" id="MobiDB-lite"/>
    </source>
</evidence>
<reference evidence="2 3" key="1">
    <citation type="submission" date="2017-04" db="EMBL/GenBank/DDBJ databases">
        <title>Genome Sequence of the Model Brown-Rot Fungus Postia placenta SB12.</title>
        <authorList>
            <consortium name="DOE Joint Genome Institute"/>
            <person name="Gaskell J."/>
            <person name="Kersten P."/>
            <person name="Larrondo L.F."/>
            <person name="Canessa P."/>
            <person name="Martinez D."/>
            <person name="Hibbett D."/>
            <person name="Schmoll M."/>
            <person name="Kubicek C.P."/>
            <person name="Martinez A.T."/>
            <person name="Yadav J."/>
            <person name="Master E."/>
            <person name="Magnuson J.K."/>
            <person name="James T."/>
            <person name="Yaver D."/>
            <person name="Berka R."/>
            <person name="Labutti K."/>
            <person name="Lipzen A."/>
            <person name="Aerts A."/>
            <person name="Barry K."/>
            <person name="Henrissat B."/>
            <person name="Blanchette R."/>
            <person name="Grigoriev I."/>
            <person name="Cullen D."/>
        </authorList>
    </citation>
    <scope>NUCLEOTIDE SEQUENCE [LARGE SCALE GENOMIC DNA]</scope>
    <source>
        <strain evidence="2 3">MAD-698-R-SB12</strain>
    </source>
</reference>